<sequence>MAVDAPSVARPPASADPKFAVLTGDVRAKQKQMSAHPPASAEAAKAQGAARPPSDDKEAQGKTANAEKMNAAKPGGFDKAGFVTAVNEAIAAQAPKNLDEADKFGESGKADAVKGRVQGQVTDGKQASAEAIDTATKAPPDTSAAKDKQVTPLVADRPPGAPGTPDSGKAVPDKAPAAATDFSAGPAQVDQQMTDAQVTEEQLAKSNEPEFTGALKEKKAGEAHAATAPGEVRAGEAQTLAGAKASAGAAGAAAMTALATDRKQAGQAVGEGKETAKGSDEAKRAQVTAVLQKVFDATKKDVEGILTGLDKKVDEAFTRGEKTARDAFTADHKRRMDAYKDKRYSGLIGKGRWVKDKFAGLPKEADEIFVTARKGYVDRMQQVISAVADIIGAELGRAKQRIAAGRDQLQAEVKKLPADLQAIGKQAAGQFAGKFDELTESVDAKGKELVNTLASKYNEALKAVDAEIAAEKEKNKGLIAKAVDAVAGVIKTIMQLKDLLLGVLAKAASAVMGILKDPIGFLGNLVTAVGAGLKAFMANIGTHLKKGLIGWLLGAMAGAGLELPAKFDLRGIITMIASLLGLTWAALRTRIVSRGVPEPAMTAVEQTVPVAQKLQSQGVAGVTDEIGQQVGDLKGNLLGKIAEYLIPTVLMAGITWIISLLNPASAFIRACKMIIDFVMFIVNQGAQIIQFVNSVLDAIIAIAGGGAGGVPTLIEKALANSIPVLIGALAAILGIGGIANKVKSFFQTLTKPIRKAVDWITDKIVATGKKLWTKLKSKFSKRKGNDQQGQQKKIDPRIRELVAADVNAQLPDGVADEKVKPAAMAIMAKRRSQGLHLLEVKPGNRPGRFEVYMAASPTTLVRSTQVDPGDERTRDLINGNRYPEATFNIPKDVIISGQIKLPVSGEKAGYGATYAIATLHTPTRVTAFDKTSSGDSLHAEEVLCQDLQSNWDSYVGPVTQETRPGMSKPQANLVVKVTRSPCGRCAPQLGALRSFAKNVKNWDLTVEVRAIGLYHGKTVDPATGSVVKGTGAKGQTVTTGPAVGKEGLKTLREWGITVRPLSPTDPTIRTELAKLSPADQKEIVTKILDWNTKLSDAIADVNTVPIKLVAI</sequence>
<feature type="compositionally biased region" description="Basic and acidic residues" evidence="2">
    <location>
        <begin position="97"/>
        <end position="114"/>
    </location>
</feature>
<dbReference type="EMBL" id="JACHJW010000001">
    <property type="protein sequence ID" value="MBB4962434.1"/>
    <property type="molecule type" value="Genomic_DNA"/>
</dbReference>
<feature type="compositionally biased region" description="Polar residues" evidence="2">
    <location>
        <begin position="189"/>
        <end position="200"/>
    </location>
</feature>
<proteinExistence type="predicted"/>
<dbReference type="Proteomes" id="UP000578819">
    <property type="component" value="Unassembled WGS sequence"/>
</dbReference>
<feature type="region of interest" description="Disordered" evidence="2">
    <location>
        <begin position="25"/>
        <end position="78"/>
    </location>
</feature>
<feature type="transmembrane region" description="Helical" evidence="3">
    <location>
        <begin position="695"/>
        <end position="714"/>
    </location>
</feature>
<feature type="transmembrane region" description="Helical" evidence="3">
    <location>
        <begin position="571"/>
        <end position="587"/>
    </location>
</feature>
<evidence type="ECO:0000256" key="3">
    <source>
        <dbReference type="SAM" id="Phobius"/>
    </source>
</evidence>
<feature type="compositionally biased region" description="Low complexity" evidence="2">
    <location>
        <begin position="35"/>
        <end position="52"/>
    </location>
</feature>
<feature type="transmembrane region" description="Helical" evidence="3">
    <location>
        <begin position="519"/>
        <end position="536"/>
    </location>
</feature>
<protein>
    <submittedName>
        <fullName evidence="4">Uncharacterized protein</fullName>
    </submittedName>
</protein>
<reference evidence="4 5" key="1">
    <citation type="submission" date="2020-08" db="EMBL/GenBank/DDBJ databases">
        <title>Sequencing the genomes of 1000 actinobacteria strains.</title>
        <authorList>
            <person name="Klenk H.-P."/>
        </authorList>
    </citation>
    <scope>NUCLEOTIDE SEQUENCE [LARGE SCALE GENOMIC DNA]</scope>
    <source>
        <strain evidence="4 5">DSM 45886</strain>
    </source>
</reference>
<evidence type="ECO:0000256" key="2">
    <source>
        <dbReference type="SAM" id="MobiDB-lite"/>
    </source>
</evidence>
<keyword evidence="3" id="KW-0812">Transmembrane</keyword>
<keyword evidence="3" id="KW-0472">Membrane</keyword>
<keyword evidence="5" id="KW-1185">Reference proteome</keyword>
<feature type="transmembrane region" description="Helical" evidence="3">
    <location>
        <begin position="548"/>
        <end position="565"/>
    </location>
</feature>
<evidence type="ECO:0000313" key="4">
    <source>
        <dbReference type="EMBL" id="MBB4962434.1"/>
    </source>
</evidence>
<feature type="transmembrane region" description="Helical" evidence="3">
    <location>
        <begin position="720"/>
        <end position="739"/>
    </location>
</feature>
<dbReference type="RefSeq" id="WP_184538631.1">
    <property type="nucleotide sequence ID" value="NZ_JACHJW010000001.1"/>
</dbReference>
<feature type="coiled-coil region" evidence="1">
    <location>
        <begin position="454"/>
        <end position="481"/>
    </location>
</feature>
<gene>
    <name evidence="4" type="ORF">FHR38_006167</name>
</gene>
<evidence type="ECO:0000313" key="5">
    <source>
        <dbReference type="Proteomes" id="UP000578819"/>
    </source>
</evidence>
<keyword evidence="1" id="KW-0175">Coiled coil</keyword>
<evidence type="ECO:0000256" key="1">
    <source>
        <dbReference type="SAM" id="Coils"/>
    </source>
</evidence>
<dbReference type="AlphaFoldDB" id="A0A7W7WSV2"/>
<comment type="caution">
    <text evidence="4">The sequence shown here is derived from an EMBL/GenBank/DDBJ whole genome shotgun (WGS) entry which is preliminary data.</text>
</comment>
<name>A0A7W7WSV2_9ACTN</name>
<feature type="compositionally biased region" description="Low complexity" evidence="2">
    <location>
        <begin position="237"/>
        <end position="257"/>
    </location>
</feature>
<feature type="transmembrane region" description="Helical" evidence="3">
    <location>
        <begin position="641"/>
        <end position="660"/>
    </location>
</feature>
<feature type="region of interest" description="Disordered" evidence="2">
    <location>
        <begin position="93"/>
        <end position="257"/>
    </location>
</feature>
<accession>A0A7W7WSV2</accession>
<organism evidence="4 5">
    <name type="scientific">Micromonospora polyrhachis</name>
    <dbReference type="NCBI Taxonomy" id="1282883"/>
    <lineage>
        <taxon>Bacteria</taxon>
        <taxon>Bacillati</taxon>
        <taxon>Actinomycetota</taxon>
        <taxon>Actinomycetes</taxon>
        <taxon>Micromonosporales</taxon>
        <taxon>Micromonosporaceae</taxon>
        <taxon>Micromonospora</taxon>
    </lineage>
</organism>
<keyword evidence="3" id="KW-1133">Transmembrane helix</keyword>